<dbReference type="Proteomes" id="UP001626550">
    <property type="component" value="Unassembled WGS sequence"/>
</dbReference>
<dbReference type="EMBL" id="JBJKFK010000114">
    <property type="protein sequence ID" value="KAL3319649.1"/>
    <property type="molecule type" value="Genomic_DNA"/>
</dbReference>
<proteinExistence type="predicted"/>
<evidence type="ECO:0000313" key="1">
    <source>
        <dbReference type="EMBL" id="KAL3319649.1"/>
    </source>
</evidence>
<organism evidence="1 2">
    <name type="scientific">Cichlidogyrus casuarinus</name>
    <dbReference type="NCBI Taxonomy" id="1844966"/>
    <lineage>
        <taxon>Eukaryota</taxon>
        <taxon>Metazoa</taxon>
        <taxon>Spiralia</taxon>
        <taxon>Lophotrochozoa</taxon>
        <taxon>Platyhelminthes</taxon>
        <taxon>Monogenea</taxon>
        <taxon>Monopisthocotylea</taxon>
        <taxon>Dactylogyridea</taxon>
        <taxon>Ancyrocephalidae</taxon>
        <taxon>Cichlidogyrus</taxon>
    </lineage>
</organism>
<gene>
    <name evidence="1" type="ORF">Ciccas_001671</name>
</gene>
<keyword evidence="2" id="KW-1185">Reference proteome</keyword>
<reference evidence="1 2" key="1">
    <citation type="submission" date="2024-11" db="EMBL/GenBank/DDBJ databases">
        <title>Adaptive evolution of stress response genes in parasites aligns with host niche diversity.</title>
        <authorList>
            <person name="Hahn C."/>
            <person name="Resl P."/>
        </authorList>
    </citation>
    <scope>NUCLEOTIDE SEQUENCE [LARGE SCALE GENOMIC DNA]</scope>
    <source>
        <strain evidence="1">EGGRZ-B1_66</strain>
        <tissue evidence="1">Body</tissue>
    </source>
</reference>
<protein>
    <submittedName>
        <fullName evidence="1">Uncharacterized protein</fullName>
    </submittedName>
</protein>
<evidence type="ECO:0000313" key="2">
    <source>
        <dbReference type="Proteomes" id="UP001626550"/>
    </source>
</evidence>
<accession>A0ABD2QJD5</accession>
<dbReference type="AlphaFoldDB" id="A0ABD2QJD5"/>
<sequence length="60" mass="7181">MEINEQQDSSFEIDSFEQEMSLNQLWKHLGRKQKHPTLELAFKEVTSVTKHAEITILYFR</sequence>
<name>A0ABD2QJD5_9PLAT</name>
<comment type="caution">
    <text evidence="1">The sequence shown here is derived from an EMBL/GenBank/DDBJ whole genome shotgun (WGS) entry which is preliminary data.</text>
</comment>